<comment type="similarity">
    <text evidence="1">Belongs to the 'phage' integrase family.</text>
</comment>
<dbReference type="AlphaFoldDB" id="A0A941GQT2"/>
<reference evidence="5" key="1">
    <citation type="submission" date="2021-04" db="EMBL/GenBank/DDBJ databases">
        <title>Genomic analysis of electroactive and textile dye degrading Bacillus circulans strain: DC10 isolated from constructed wetland-microbial fuel cells treating textile dye wastewaters.</title>
        <authorList>
            <person name="Patel D.U."/>
            <person name="Desai C.R."/>
        </authorList>
    </citation>
    <scope>NUCLEOTIDE SEQUENCE</scope>
    <source>
        <strain evidence="5">DC10</strain>
    </source>
</reference>
<accession>A0A941GQT2</accession>
<dbReference type="Pfam" id="PF00589">
    <property type="entry name" value="Phage_integrase"/>
    <property type="match status" value="1"/>
</dbReference>
<evidence type="ECO:0000256" key="3">
    <source>
        <dbReference type="ARBA" id="ARBA00023172"/>
    </source>
</evidence>
<dbReference type="EMBL" id="JAGTPX010000062">
    <property type="protein sequence ID" value="MBR8672713.1"/>
    <property type="molecule type" value="Genomic_DNA"/>
</dbReference>
<feature type="domain" description="Tyr recombinase" evidence="4">
    <location>
        <begin position="162"/>
        <end position="364"/>
    </location>
</feature>
<dbReference type="GO" id="GO:0015074">
    <property type="term" value="P:DNA integration"/>
    <property type="evidence" value="ECO:0007669"/>
    <property type="project" value="InterPro"/>
</dbReference>
<dbReference type="InterPro" id="IPR002104">
    <property type="entry name" value="Integrase_catalytic"/>
</dbReference>
<keyword evidence="2" id="KW-0238">DNA-binding</keyword>
<dbReference type="SUPFAM" id="SSF56349">
    <property type="entry name" value="DNA breaking-rejoining enzymes"/>
    <property type="match status" value="1"/>
</dbReference>
<dbReference type="PANTHER" id="PTHR30349:SF41">
    <property type="entry name" value="INTEGRASE_RECOMBINASE PROTEIN MJ0367-RELATED"/>
    <property type="match status" value="1"/>
</dbReference>
<dbReference type="GO" id="GO:0006310">
    <property type="term" value="P:DNA recombination"/>
    <property type="evidence" value="ECO:0007669"/>
    <property type="project" value="UniProtKB-KW"/>
</dbReference>
<dbReference type="InterPro" id="IPR010998">
    <property type="entry name" value="Integrase_recombinase_N"/>
</dbReference>
<gene>
    <name evidence="5" type="ORF">KD144_24580</name>
</gene>
<dbReference type="InterPro" id="IPR050090">
    <property type="entry name" value="Tyrosine_recombinase_XerCD"/>
</dbReference>
<dbReference type="InterPro" id="IPR028259">
    <property type="entry name" value="AP2-like_int_N"/>
</dbReference>
<dbReference type="PROSITE" id="PS51898">
    <property type="entry name" value="TYR_RECOMBINASE"/>
    <property type="match status" value="1"/>
</dbReference>
<evidence type="ECO:0000259" key="4">
    <source>
        <dbReference type="PROSITE" id="PS51898"/>
    </source>
</evidence>
<evidence type="ECO:0000256" key="1">
    <source>
        <dbReference type="ARBA" id="ARBA00008857"/>
    </source>
</evidence>
<comment type="caution">
    <text evidence="5">The sequence shown here is derived from an EMBL/GenBank/DDBJ whole genome shotgun (WGS) entry which is preliminary data.</text>
</comment>
<organism evidence="5">
    <name type="scientific">Niallia circulans</name>
    <name type="common">Bacillus circulans</name>
    <dbReference type="NCBI Taxonomy" id="1397"/>
    <lineage>
        <taxon>Bacteria</taxon>
        <taxon>Bacillati</taxon>
        <taxon>Bacillota</taxon>
        <taxon>Bacilli</taxon>
        <taxon>Bacillales</taxon>
        <taxon>Bacillaceae</taxon>
        <taxon>Niallia</taxon>
    </lineage>
</organism>
<proteinExistence type="inferred from homology"/>
<dbReference type="InterPro" id="IPR011010">
    <property type="entry name" value="DNA_brk_join_enz"/>
</dbReference>
<dbReference type="GO" id="GO:0003677">
    <property type="term" value="F:DNA binding"/>
    <property type="evidence" value="ECO:0007669"/>
    <property type="project" value="UniProtKB-KW"/>
</dbReference>
<dbReference type="CDD" id="cd01189">
    <property type="entry name" value="INT_ICEBs1_C_like"/>
    <property type="match status" value="1"/>
</dbReference>
<dbReference type="PANTHER" id="PTHR30349">
    <property type="entry name" value="PHAGE INTEGRASE-RELATED"/>
    <property type="match status" value="1"/>
</dbReference>
<name>A0A941GQT2_NIACI</name>
<dbReference type="InterPro" id="IPR013762">
    <property type="entry name" value="Integrase-like_cat_sf"/>
</dbReference>
<sequence>MMVTLATYRRRGKVWEYRIREYNISKSGFKTKKEAKDAALELENELKSGGRIDKDSTVFELWKRWFELEILPSNRSTRTKDKYRKVGTQVEKWFGNKVASTMKYSEYQEILNEYGKQVGADSLSRFNSAIRNSIILARKDSILIKDFTLGVKINAQKQVKQANEKFIESLSDYKSLLSFLKKKMNYPTSIVPYFLYVQLKTGFRVGEVMALTWEDIDFKNGMIITYRRIDSARHVFAPPKTSTSVREVPVSSDVLEVLDSLRIKQEKLKINNISDGFIFFDEKYGLPTNNGINKALKSYLNELKIKPVITATGCRHTYCSVMLAKGVDISVVAKYMGHKDTKRIIDTYGHVLKELEEMEKEKIRNILNEFT</sequence>
<dbReference type="Pfam" id="PF14657">
    <property type="entry name" value="Arm-DNA-bind_4"/>
    <property type="match status" value="1"/>
</dbReference>
<dbReference type="Gene3D" id="1.10.150.130">
    <property type="match status" value="1"/>
</dbReference>
<evidence type="ECO:0000313" key="5">
    <source>
        <dbReference type="EMBL" id="MBR8672713.1"/>
    </source>
</evidence>
<keyword evidence="3" id="KW-0233">DNA recombination</keyword>
<evidence type="ECO:0000256" key="2">
    <source>
        <dbReference type="ARBA" id="ARBA00023125"/>
    </source>
</evidence>
<protein>
    <submittedName>
        <fullName evidence="5">Site-specific integrase</fullName>
    </submittedName>
</protein>
<dbReference type="Gene3D" id="1.10.443.10">
    <property type="entry name" value="Intergrase catalytic core"/>
    <property type="match status" value="1"/>
</dbReference>